<evidence type="ECO:0000313" key="5">
    <source>
        <dbReference type="EMBL" id="KYQ49235.1"/>
    </source>
</evidence>
<evidence type="ECO:0000256" key="1">
    <source>
        <dbReference type="ARBA" id="ARBA00022679"/>
    </source>
</evidence>
<dbReference type="EMBL" id="KQ982926">
    <property type="protein sequence ID" value="KYQ49235.1"/>
    <property type="molecule type" value="Genomic_DNA"/>
</dbReference>
<dbReference type="GO" id="GO:0019205">
    <property type="term" value="F:nucleobase-containing compound kinase activity"/>
    <property type="evidence" value="ECO:0007669"/>
    <property type="project" value="InterPro"/>
</dbReference>
<accession>A0A151WNH3</accession>
<dbReference type="CDD" id="cd01428">
    <property type="entry name" value="ADK"/>
    <property type="match status" value="1"/>
</dbReference>
<keyword evidence="1 4" id="KW-0808">Transferase</keyword>
<name>A0A151WNH3_9HYME</name>
<keyword evidence="3 4" id="KW-0418">Kinase</keyword>
<dbReference type="Pfam" id="PF00406">
    <property type="entry name" value="ADK"/>
    <property type="match status" value="1"/>
</dbReference>
<dbReference type="AlphaFoldDB" id="A0A151WNH3"/>
<dbReference type="InterPro" id="IPR000850">
    <property type="entry name" value="Adenylat/UMP-CMP_kin"/>
</dbReference>
<keyword evidence="6" id="KW-1185">Reference proteome</keyword>
<dbReference type="GO" id="GO:0005524">
    <property type="term" value="F:ATP binding"/>
    <property type="evidence" value="ECO:0007669"/>
    <property type="project" value="InterPro"/>
</dbReference>
<dbReference type="HAMAP" id="MF_00235">
    <property type="entry name" value="Adenylate_kinase_Adk"/>
    <property type="match status" value="1"/>
</dbReference>
<organism evidence="5 6">
    <name type="scientific">Mycetomoellerius zeteki</name>
    <dbReference type="NCBI Taxonomy" id="64791"/>
    <lineage>
        <taxon>Eukaryota</taxon>
        <taxon>Metazoa</taxon>
        <taxon>Ecdysozoa</taxon>
        <taxon>Arthropoda</taxon>
        <taxon>Hexapoda</taxon>
        <taxon>Insecta</taxon>
        <taxon>Pterygota</taxon>
        <taxon>Neoptera</taxon>
        <taxon>Endopterygota</taxon>
        <taxon>Hymenoptera</taxon>
        <taxon>Apocrita</taxon>
        <taxon>Aculeata</taxon>
        <taxon>Formicoidea</taxon>
        <taxon>Formicidae</taxon>
        <taxon>Myrmicinae</taxon>
        <taxon>Mycetomoellerius</taxon>
    </lineage>
</organism>
<protein>
    <submittedName>
        <fullName evidence="5">Putative adenylate kinase isoenzyme F38B2.4</fullName>
    </submittedName>
</protein>
<dbReference type="KEGG" id="mzt:108728288"/>
<keyword evidence="2" id="KW-0547">Nucleotide-binding</keyword>
<comment type="similarity">
    <text evidence="4">Belongs to the adenylate kinase family.</text>
</comment>
<dbReference type="GO" id="GO:0006139">
    <property type="term" value="P:nucleobase-containing compound metabolic process"/>
    <property type="evidence" value="ECO:0007669"/>
    <property type="project" value="InterPro"/>
</dbReference>
<dbReference type="Gene3D" id="3.40.50.300">
    <property type="entry name" value="P-loop containing nucleotide triphosphate hydrolases"/>
    <property type="match status" value="1"/>
</dbReference>
<dbReference type="InterPro" id="IPR027417">
    <property type="entry name" value="P-loop_NTPase"/>
</dbReference>
<proteinExistence type="inferred from homology"/>
<dbReference type="STRING" id="64791.A0A151WNH3"/>
<dbReference type="PROSITE" id="PS00113">
    <property type="entry name" value="ADENYLATE_KINASE"/>
    <property type="match status" value="1"/>
</dbReference>
<evidence type="ECO:0000256" key="3">
    <source>
        <dbReference type="ARBA" id="ARBA00022777"/>
    </source>
</evidence>
<evidence type="ECO:0000256" key="2">
    <source>
        <dbReference type="ARBA" id="ARBA00022741"/>
    </source>
</evidence>
<gene>
    <name evidence="5" type="ORF">ALC60_11713</name>
</gene>
<sequence>MKTIWVIGGPGCGKGTQCDRMIEKYGFLHLSSGDLLRAEVASGSERGASLQDLMSKGLFVPTDIVLELIKEQMNKAREEGTTKTGFLIDGYPREKDQGILFEENVCPVDLILFFDVANDTLKKRLLGRAAVSQRVDDNEETIKKRIEIFNAKNSEIVEHYKDKVVRINAEGTVDEIFAEVTKALNALLA</sequence>
<evidence type="ECO:0000256" key="4">
    <source>
        <dbReference type="RuleBase" id="RU003330"/>
    </source>
</evidence>
<dbReference type="OrthoDB" id="442176at2759"/>
<dbReference type="PANTHER" id="PTHR23359">
    <property type="entry name" value="NUCLEOTIDE KINASE"/>
    <property type="match status" value="1"/>
</dbReference>
<dbReference type="PRINTS" id="PR00094">
    <property type="entry name" value="ADENYLTKNASE"/>
</dbReference>
<dbReference type="SUPFAM" id="SSF52540">
    <property type="entry name" value="P-loop containing nucleoside triphosphate hydrolases"/>
    <property type="match status" value="1"/>
</dbReference>
<evidence type="ECO:0000313" key="6">
    <source>
        <dbReference type="Proteomes" id="UP000075809"/>
    </source>
</evidence>
<dbReference type="InterPro" id="IPR033690">
    <property type="entry name" value="Adenylat_kinase_CS"/>
</dbReference>
<reference evidence="5 6" key="1">
    <citation type="submission" date="2015-09" db="EMBL/GenBank/DDBJ databases">
        <title>Trachymyrmex zeteki WGS genome.</title>
        <authorList>
            <person name="Nygaard S."/>
            <person name="Hu H."/>
            <person name="Boomsma J."/>
            <person name="Zhang G."/>
        </authorList>
    </citation>
    <scope>NUCLEOTIDE SEQUENCE [LARGE SCALE GENOMIC DNA]</scope>
    <source>
        <strain evidence="5">Tzet28-1</strain>
        <tissue evidence="5">Whole body</tissue>
    </source>
</reference>
<dbReference type="Proteomes" id="UP000075809">
    <property type="component" value="Unassembled WGS sequence"/>
</dbReference>